<gene>
    <name evidence="1" type="ORF">LCGC14_2165780</name>
</gene>
<organism evidence="1">
    <name type="scientific">marine sediment metagenome</name>
    <dbReference type="NCBI Taxonomy" id="412755"/>
    <lineage>
        <taxon>unclassified sequences</taxon>
        <taxon>metagenomes</taxon>
        <taxon>ecological metagenomes</taxon>
    </lineage>
</organism>
<proteinExistence type="predicted"/>
<dbReference type="EMBL" id="LAZR01027868">
    <property type="protein sequence ID" value="KKL64358.1"/>
    <property type="molecule type" value="Genomic_DNA"/>
</dbReference>
<evidence type="ECO:0000313" key="1">
    <source>
        <dbReference type="EMBL" id="KKL64358.1"/>
    </source>
</evidence>
<protein>
    <submittedName>
        <fullName evidence="1">Uncharacterized protein</fullName>
    </submittedName>
</protein>
<feature type="non-terminal residue" evidence="1">
    <location>
        <position position="1"/>
    </location>
</feature>
<dbReference type="AlphaFoldDB" id="A0A0F9DRC3"/>
<reference evidence="1" key="1">
    <citation type="journal article" date="2015" name="Nature">
        <title>Complex archaea that bridge the gap between prokaryotes and eukaryotes.</title>
        <authorList>
            <person name="Spang A."/>
            <person name="Saw J.H."/>
            <person name="Jorgensen S.L."/>
            <person name="Zaremba-Niedzwiedzka K."/>
            <person name="Martijn J."/>
            <person name="Lind A.E."/>
            <person name="van Eijk R."/>
            <person name="Schleper C."/>
            <person name="Guy L."/>
            <person name="Ettema T.J."/>
        </authorList>
    </citation>
    <scope>NUCLEOTIDE SEQUENCE</scope>
</reference>
<accession>A0A0F9DRC3</accession>
<name>A0A0F9DRC3_9ZZZZ</name>
<comment type="caution">
    <text evidence="1">The sequence shown here is derived from an EMBL/GenBank/DDBJ whole genome shotgun (WGS) entry which is preliminary data.</text>
</comment>
<sequence>EVILLSPSGGHHDPHFRLGFLSGFSQAVEKILEVLETFKETP</sequence>